<dbReference type="EMBL" id="BMJH01000001">
    <property type="protein sequence ID" value="GGC54027.1"/>
    <property type="molecule type" value="Genomic_DNA"/>
</dbReference>
<protein>
    <submittedName>
        <fullName evidence="8">Inner membrane protein YidH</fullName>
    </submittedName>
</protein>
<feature type="transmembrane region" description="Helical" evidence="6">
    <location>
        <begin position="44"/>
        <end position="66"/>
    </location>
</feature>
<sequence>MDARPDERFTMASERTFLAWIRTALGLLVAGVAVIHIVPDFSTIHIRSALGFALVALGCLAALGGYRRWVAVDRAMRTGSDMPGSAHLLIVTTVVTAVGVATLTAILVDLATS</sequence>
<gene>
    <name evidence="8" type="primary">yidH</name>
    <name evidence="8" type="ORF">GCM10011410_02940</name>
</gene>
<keyword evidence="9" id="KW-1185">Reference proteome</keyword>
<keyword evidence="3 6" id="KW-0812">Transmembrane</keyword>
<evidence type="ECO:0000256" key="4">
    <source>
        <dbReference type="ARBA" id="ARBA00022989"/>
    </source>
</evidence>
<evidence type="ECO:0000256" key="6">
    <source>
        <dbReference type="SAM" id="Phobius"/>
    </source>
</evidence>
<feature type="transmembrane region" description="Helical" evidence="6">
    <location>
        <begin position="86"/>
        <end position="108"/>
    </location>
</feature>
<evidence type="ECO:0000256" key="1">
    <source>
        <dbReference type="ARBA" id="ARBA00004651"/>
    </source>
</evidence>
<keyword evidence="4 6" id="KW-1133">Transmembrane helix</keyword>
<evidence type="ECO:0000256" key="3">
    <source>
        <dbReference type="ARBA" id="ARBA00022692"/>
    </source>
</evidence>
<evidence type="ECO:0000313" key="8">
    <source>
        <dbReference type="EMBL" id="GGC54027.1"/>
    </source>
</evidence>
<dbReference type="InterPro" id="IPR052053">
    <property type="entry name" value="IM_YidH-like"/>
</dbReference>
<dbReference type="GO" id="GO:0005886">
    <property type="term" value="C:plasma membrane"/>
    <property type="evidence" value="ECO:0007669"/>
    <property type="project" value="UniProtKB-SubCell"/>
</dbReference>
<evidence type="ECO:0000313" key="9">
    <source>
        <dbReference type="Proteomes" id="UP000641514"/>
    </source>
</evidence>
<keyword evidence="5 6" id="KW-0472">Membrane</keyword>
<evidence type="ECO:0000256" key="2">
    <source>
        <dbReference type="ARBA" id="ARBA00022475"/>
    </source>
</evidence>
<dbReference type="PANTHER" id="PTHR34187:SF2">
    <property type="entry name" value="DUF202 DOMAIN-CONTAINING PROTEIN"/>
    <property type="match status" value="1"/>
</dbReference>
<evidence type="ECO:0000259" key="7">
    <source>
        <dbReference type="Pfam" id="PF02656"/>
    </source>
</evidence>
<proteinExistence type="predicted"/>
<reference evidence="8" key="2">
    <citation type="submission" date="2020-09" db="EMBL/GenBank/DDBJ databases">
        <authorList>
            <person name="Sun Q."/>
            <person name="Zhou Y."/>
        </authorList>
    </citation>
    <scope>NUCLEOTIDE SEQUENCE</scope>
    <source>
        <strain evidence="8">CGMCC 1.15478</strain>
    </source>
</reference>
<comment type="caution">
    <text evidence="8">The sequence shown here is derived from an EMBL/GenBank/DDBJ whole genome shotgun (WGS) entry which is preliminary data.</text>
</comment>
<keyword evidence="2" id="KW-1003">Cell membrane</keyword>
<feature type="transmembrane region" description="Helical" evidence="6">
    <location>
        <begin position="20"/>
        <end position="38"/>
    </location>
</feature>
<dbReference type="InterPro" id="IPR003807">
    <property type="entry name" value="DUF202"/>
</dbReference>
<name>A0A916TZJ6_9ACTN</name>
<comment type="subcellular location">
    <subcellularLocation>
        <location evidence="1">Cell membrane</location>
        <topology evidence="1">Multi-pass membrane protein</topology>
    </subcellularLocation>
</comment>
<dbReference type="PANTHER" id="PTHR34187">
    <property type="entry name" value="FGR18P"/>
    <property type="match status" value="1"/>
</dbReference>
<evidence type="ECO:0000256" key="5">
    <source>
        <dbReference type="ARBA" id="ARBA00023136"/>
    </source>
</evidence>
<accession>A0A916TZJ6</accession>
<feature type="domain" description="DUF202" evidence="7">
    <location>
        <begin position="8"/>
        <end position="74"/>
    </location>
</feature>
<dbReference type="AlphaFoldDB" id="A0A916TZJ6"/>
<reference evidence="8" key="1">
    <citation type="journal article" date="2014" name="Int. J. Syst. Evol. Microbiol.">
        <title>Complete genome sequence of Corynebacterium casei LMG S-19264T (=DSM 44701T), isolated from a smear-ripened cheese.</title>
        <authorList>
            <consortium name="US DOE Joint Genome Institute (JGI-PGF)"/>
            <person name="Walter F."/>
            <person name="Albersmeier A."/>
            <person name="Kalinowski J."/>
            <person name="Ruckert C."/>
        </authorList>
    </citation>
    <scope>NUCLEOTIDE SEQUENCE</scope>
    <source>
        <strain evidence="8">CGMCC 1.15478</strain>
    </source>
</reference>
<dbReference type="Proteomes" id="UP000641514">
    <property type="component" value="Unassembled WGS sequence"/>
</dbReference>
<dbReference type="Pfam" id="PF02656">
    <property type="entry name" value="DUF202"/>
    <property type="match status" value="1"/>
</dbReference>
<organism evidence="8 9">
    <name type="scientific">Hoyosella rhizosphaerae</name>
    <dbReference type="NCBI Taxonomy" id="1755582"/>
    <lineage>
        <taxon>Bacteria</taxon>
        <taxon>Bacillati</taxon>
        <taxon>Actinomycetota</taxon>
        <taxon>Actinomycetes</taxon>
        <taxon>Mycobacteriales</taxon>
        <taxon>Hoyosellaceae</taxon>
        <taxon>Hoyosella</taxon>
    </lineage>
</organism>